<dbReference type="InterPro" id="IPR017441">
    <property type="entry name" value="Protein_kinase_ATP_BS"/>
</dbReference>
<comment type="caution">
    <text evidence="8">The sequence shown here is derived from an EMBL/GenBank/DDBJ whole genome shotgun (WGS) entry which is preliminary data.</text>
</comment>
<dbReference type="InterPro" id="IPR015943">
    <property type="entry name" value="WD40/YVTN_repeat-like_dom_sf"/>
</dbReference>
<dbReference type="GO" id="GO:0004674">
    <property type="term" value="F:protein serine/threonine kinase activity"/>
    <property type="evidence" value="ECO:0007669"/>
    <property type="project" value="TreeGrafter"/>
</dbReference>
<dbReference type="InterPro" id="IPR002372">
    <property type="entry name" value="PQQ_rpt_dom"/>
</dbReference>
<dbReference type="Gene3D" id="3.30.200.20">
    <property type="entry name" value="Phosphorylase Kinase, domain 1"/>
    <property type="match status" value="1"/>
</dbReference>
<dbReference type="Gene3D" id="2.130.10.10">
    <property type="entry name" value="YVTN repeat-like/Quinoprotein amine dehydrogenase"/>
    <property type="match status" value="1"/>
</dbReference>
<dbReference type="InterPro" id="IPR000719">
    <property type="entry name" value="Prot_kinase_dom"/>
</dbReference>
<evidence type="ECO:0000259" key="7">
    <source>
        <dbReference type="PROSITE" id="PS50011"/>
    </source>
</evidence>
<dbReference type="RefSeq" id="WP_181356536.1">
    <property type="nucleotide sequence ID" value="NZ_JABJXA010000233.1"/>
</dbReference>
<dbReference type="SUPFAM" id="SSF56112">
    <property type="entry name" value="Protein kinase-like (PK-like)"/>
    <property type="match status" value="1"/>
</dbReference>
<keyword evidence="1" id="KW-0808">Transferase</keyword>
<feature type="binding site" evidence="5">
    <location>
        <position position="57"/>
    </location>
    <ligand>
        <name>ATP</name>
        <dbReference type="ChEBI" id="CHEBI:30616"/>
    </ligand>
</feature>
<gene>
    <name evidence="8" type="ORF">H3147_24565</name>
</gene>
<dbReference type="CDD" id="cd14014">
    <property type="entry name" value="STKc_PknB_like"/>
    <property type="match status" value="1"/>
</dbReference>
<reference evidence="9" key="1">
    <citation type="submission" date="2020-05" db="EMBL/GenBank/DDBJ databases">
        <title>Classification of alakaliphilic streptomycetes isolated from an alkaline soil next to Lonar Crater, India and a proposal for the recognition of Streptomyces alkaliterrae sp. nov.</title>
        <authorList>
            <person name="Golinska P."/>
        </authorList>
    </citation>
    <scope>NUCLEOTIDE SEQUENCE [LARGE SCALE GENOMIC DNA]</scope>
    <source>
        <strain evidence="9">OF8</strain>
    </source>
</reference>
<feature type="domain" description="Protein kinase" evidence="7">
    <location>
        <begin position="29"/>
        <end position="287"/>
    </location>
</feature>
<dbReference type="Gene3D" id="1.10.510.10">
    <property type="entry name" value="Transferase(Phosphotransferase) domain 1"/>
    <property type="match status" value="1"/>
</dbReference>
<evidence type="ECO:0000313" key="8">
    <source>
        <dbReference type="EMBL" id="MBB1261958.1"/>
    </source>
</evidence>
<name>A0A7W3ZVG9_9ACTN</name>
<dbReference type="PANTHER" id="PTHR43289:SF34">
    <property type="entry name" value="SERINE_THREONINE-PROTEIN KINASE YBDM-RELATED"/>
    <property type="match status" value="1"/>
</dbReference>
<evidence type="ECO:0000313" key="9">
    <source>
        <dbReference type="Proteomes" id="UP000517765"/>
    </source>
</evidence>
<evidence type="ECO:0000256" key="1">
    <source>
        <dbReference type="ARBA" id="ARBA00022679"/>
    </source>
</evidence>
<dbReference type="PROSITE" id="PS00108">
    <property type="entry name" value="PROTEIN_KINASE_ST"/>
    <property type="match status" value="1"/>
</dbReference>
<dbReference type="EMBL" id="JABJXA010000233">
    <property type="protein sequence ID" value="MBB1261958.1"/>
    <property type="molecule type" value="Genomic_DNA"/>
</dbReference>
<dbReference type="InterPro" id="IPR011009">
    <property type="entry name" value="Kinase-like_dom_sf"/>
</dbReference>
<keyword evidence="2 5" id="KW-0547">Nucleotide-binding</keyword>
<keyword evidence="3" id="KW-0418">Kinase</keyword>
<sequence length="748" mass="79878">MTAPPRSTPAEDPDARPPAGYQPATIGPYRVIRLLGAGGMGRVYLAVTRAGRPVAVKVVRENYARDPHFRDRFRAETEAALRVSGAFTAPVLAADPDAAQPWLATAYLPAPSLSQAVTEHGPMPEHTVRALAVGLVEALAAVHAAGLVHRDLKPSNVLLTDDGPRLIDFGIARDVGGEGLTGTGQLVGTAGYLPPEQVSGRTCTAAGDVFSLGATLVYAATGHGAFGDGSPHVVLYRTVYEEPDLTGAPRELHDVLLACLEKEPWQRPKVPRLAALFGAPAPGESWLPGPVQREVRRREKAVQETLAEVRTSRWGRRRLLAMAGGGVAAAALTGWYLTSGLTSQNRSGTPRPPRLLWRKRLPEGFAQVSAATGDHLLAASRDGAGAAVLNADTGATVWRREPFGRAATATSRDTVYTIELDGALHARDMRTGSRRWRFSPPGESQPDSTDLTVTAGTKGWTYVSSAQTGRLYALDKDGKARWDRRMPRTTVHPLGDVLLCVTRPEGGPAERRTLHALHPRTGAKVWSHTPDVVGVGQRPSTRLAVALEHDTAELVALRPVDGRPLWRVPSGLSPSDRLQNATLAPTARLCLDDSTVLFETSLADGSFAALDADSGRVLWRERVADRQLLNPHGPTLLTTTAPPVGTNPTAGRGPLTAYRLHDGRKLWETPDLPQGLPLVLAVRAGLVLLGITGGNAPGLYAYALADGRQTWHLPHDTGDTSHPWTAVTSPTHLWAATDTTLLALDLPT</sequence>
<dbReference type="AlphaFoldDB" id="A0A7W3ZVG9"/>
<keyword evidence="4 5" id="KW-0067">ATP-binding</keyword>
<dbReference type="SUPFAM" id="SSF50998">
    <property type="entry name" value="Quinoprotein alcohol dehydrogenase-like"/>
    <property type="match status" value="1"/>
</dbReference>
<dbReference type="InterPro" id="IPR008271">
    <property type="entry name" value="Ser/Thr_kinase_AS"/>
</dbReference>
<dbReference type="PROSITE" id="PS50011">
    <property type="entry name" value="PROTEIN_KINASE_DOM"/>
    <property type="match status" value="1"/>
</dbReference>
<accession>A0A7W3ZVG9</accession>
<feature type="region of interest" description="Disordered" evidence="6">
    <location>
        <begin position="1"/>
        <end position="22"/>
    </location>
</feature>
<dbReference type="Proteomes" id="UP000517765">
    <property type="component" value="Unassembled WGS sequence"/>
</dbReference>
<feature type="region of interest" description="Disordered" evidence="6">
    <location>
        <begin position="631"/>
        <end position="650"/>
    </location>
</feature>
<dbReference type="InterPro" id="IPR018391">
    <property type="entry name" value="PQQ_b-propeller_rpt"/>
</dbReference>
<dbReference type="PANTHER" id="PTHR43289">
    <property type="entry name" value="MITOGEN-ACTIVATED PROTEIN KINASE KINASE KINASE 20-RELATED"/>
    <property type="match status" value="1"/>
</dbReference>
<dbReference type="InterPro" id="IPR011047">
    <property type="entry name" value="Quinoprotein_ADH-like_sf"/>
</dbReference>
<dbReference type="Gene3D" id="2.40.128.630">
    <property type="match status" value="1"/>
</dbReference>
<protein>
    <submittedName>
        <fullName evidence="8">PQQ-binding-like beta-propeller repeat protein</fullName>
    </submittedName>
</protein>
<dbReference type="GO" id="GO:0005524">
    <property type="term" value="F:ATP binding"/>
    <property type="evidence" value="ECO:0007669"/>
    <property type="project" value="UniProtKB-UniRule"/>
</dbReference>
<dbReference type="Pfam" id="PF00069">
    <property type="entry name" value="Pkinase"/>
    <property type="match status" value="1"/>
</dbReference>
<dbReference type="SMART" id="SM00564">
    <property type="entry name" value="PQQ"/>
    <property type="match status" value="5"/>
</dbReference>
<evidence type="ECO:0000256" key="2">
    <source>
        <dbReference type="ARBA" id="ARBA00022741"/>
    </source>
</evidence>
<dbReference type="Pfam" id="PF13360">
    <property type="entry name" value="PQQ_2"/>
    <property type="match status" value="2"/>
</dbReference>
<proteinExistence type="predicted"/>
<dbReference type="SMART" id="SM00220">
    <property type="entry name" value="S_TKc"/>
    <property type="match status" value="1"/>
</dbReference>
<feature type="compositionally biased region" description="Polar residues" evidence="6">
    <location>
        <begin position="636"/>
        <end position="649"/>
    </location>
</feature>
<evidence type="ECO:0000256" key="3">
    <source>
        <dbReference type="ARBA" id="ARBA00022777"/>
    </source>
</evidence>
<evidence type="ECO:0000256" key="6">
    <source>
        <dbReference type="SAM" id="MobiDB-lite"/>
    </source>
</evidence>
<evidence type="ECO:0000256" key="5">
    <source>
        <dbReference type="PROSITE-ProRule" id="PRU10141"/>
    </source>
</evidence>
<evidence type="ECO:0000256" key="4">
    <source>
        <dbReference type="ARBA" id="ARBA00022840"/>
    </source>
</evidence>
<dbReference type="PROSITE" id="PS00107">
    <property type="entry name" value="PROTEIN_KINASE_ATP"/>
    <property type="match status" value="1"/>
</dbReference>
<organism evidence="8 9">
    <name type="scientific">Streptomyces alkaliterrae</name>
    <dbReference type="NCBI Taxonomy" id="2213162"/>
    <lineage>
        <taxon>Bacteria</taxon>
        <taxon>Bacillati</taxon>
        <taxon>Actinomycetota</taxon>
        <taxon>Actinomycetes</taxon>
        <taxon>Kitasatosporales</taxon>
        <taxon>Streptomycetaceae</taxon>
        <taxon>Streptomyces</taxon>
    </lineage>
</organism>